<name>A0A2H0TEG7_9BACT</name>
<reference evidence="2" key="1">
    <citation type="submission" date="2017-09" db="EMBL/GenBank/DDBJ databases">
        <title>Depth-based differentiation of microbial function through sediment-hosted aquifers and enrichment of novel symbionts in the deep terrestrial subsurface.</title>
        <authorList>
            <person name="Probst A.J."/>
            <person name="Ladd B."/>
            <person name="Jarett J.K."/>
            <person name="Geller-Mcgrath D.E."/>
            <person name="Sieber C.M.K."/>
            <person name="Emerson J.B."/>
            <person name="Anantharaman K."/>
            <person name="Thomas B.C."/>
            <person name="Malmstrom R."/>
            <person name="Stieglmeier M."/>
            <person name="Klingl A."/>
            <person name="Woyke T."/>
            <person name="Ryan C.M."/>
            <person name="Banfield J.F."/>
        </authorList>
    </citation>
    <scope>NUCLEOTIDE SEQUENCE [LARGE SCALE GENOMIC DNA]</scope>
</reference>
<dbReference type="SUPFAM" id="SSF53756">
    <property type="entry name" value="UDP-Glycosyltransferase/glycogen phosphorylase"/>
    <property type="match status" value="1"/>
</dbReference>
<sequence length="475" mass="54759">MQKEQKKTIVISSFHTLISRNILRSGVLEFLHGKVNIVIFCPQRKKDFFKREFEKDGIIVVGIPEVPLSRREQILRTAGALLLPTSTMSLKSRAKYWREKKRIPYALSRFLYHTIARLHYTPVLFRNIFSSFYDQNIFGGFFQAYQPDLIFSTDMLDWDDIRMLVEAKRHGIKTLGMVRSWDNLTNKSLIPVAADHFLTNNDFIRNELVGLHKVRFKDIAAVGMPQFDYYIGYKPTGRKTFFEKLGFDSERRMIMFAPMGSKFIETDWQMLQLLHDAILSGEIHGHPQLLVRIPPGDDFNKDALRLSEKVKIFFDKPGTAFQSGKRKDNEMGRGDMVHLADSLFYADVLVNAGSSLCIDMAAFDRPVVYPDFDGGEGAPYFRSVRHFGEYHHYQYLFRHTGCKKAPSREALIAWINTYLATPALHREERKAFLESQCGKHDGKAHARVASAILQLLENGFHAFSDIRMGKNKEDI</sequence>
<dbReference type="GO" id="GO:0047355">
    <property type="term" value="F:CDP-glycerol glycerophosphotransferase activity"/>
    <property type="evidence" value="ECO:0007669"/>
    <property type="project" value="InterPro"/>
</dbReference>
<dbReference type="Gene3D" id="3.40.50.12580">
    <property type="match status" value="1"/>
</dbReference>
<evidence type="ECO:0000313" key="2">
    <source>
        <dbReference type="Proteomes" id="UP000231503"/>
    </source>
</evidence>
<dbReference type="InterPro" id="IPR043148">
    <property type="entry name" value="TagF_C"/>
</dbReference>
<comment type="caution">
    <text evidence="1">The sequence shown here is derived from an EMBL/GenBank/DDBJ whole genome shotgun (WGS) entry which is preliminary data.</text>
</comment>
<organism evidence="1 2">
    <name type="scientific">Candidatus Niyogibacteria bacterium CG10_big_fil_rev_8_21_14_0_10_46_36</name>
    <dbReference type="NCBI Taxonomy" id="1974726"/>
    <lineage>
        <taxon>Bacteria</taxon>
        <taxon>Candidatus Niyogiibacteriota</taxon>
    </lineage>
</organism>
<accession>A0A2H0TEG7</accession>
<dbReference type="Pfam" id="PF04464">
    <property type="entry name" value="Glyphos_transf"/>
    <property type="match status" value="1"/>
</dbReference>
<dbReference type="Proteomes" id="UP000231503">
    <property type="component" value="Unassembled WGS sequence"/>
</dbReference>
<dbReference type="InterPro" id="IPR007554">
    <property type="entry name" value="Glycerophosphate_synth"/>
</dbReference>
<proteinExistence type="predicted"/>
<gene>
    <name evidence="1" type="ORF">COU47_00695</name>
</gene>
<evidence type="ECO:0000313" key="1">
    <source>
        <dbReference type="EMBL" id="PIR69936.1"/>
    </source>
</evidence>
<protein>
    <submittedName>
        <fullName evidence="1">Uncharacterized protein</fullName>
    </submittedName>
</protein>
<dbReference type="EMBL" id="PFCO01000001">
    <property type="protein sequence ID" value="PIR69936.1"/>
    <property type="molecule type" value="Genomic_DNA"/>
</dbReference>
<dbReference type="GO" id="GO:0016020">
    <property type="term" value="C:membrane"/>
    <property type="evidence" value="ECO:0007669"/>
    <property type="project" value="InterPro"/>
</dbReference>
<dbReference type="AlphaFoldDB" id="A0A2H0TEG7"/>